<dbReference type="SMART" id="SM00869">
    <property type="entry name" value="Autotransporter"/>
    <property type="match status" value="1"/>
</dbReference>
<evidence type="ECO:0000313" key="3">
    <source>
        <dbReference type="EMBL" id="ACZ09186.1"/>
    </source>
</evidence>
<accession>D1AL43</accession>
<evidence type="ECO:0000259" key="2">
    <source>
        <dbReference type="PROSITE" id="PS51208"/>
    </source>
</evidence>
<dbReference type="KEGG" id="str:Sterm_2332"/>
<keyword evidence="4" id="KW-1185">Reference proteome</keyword>
<feature type="chain" id="PRO_5003019793" evidence="1">
    <location>
        <begin position="20"/>
        <end position="2435"/>
    </location>
</feature>
<proteinExistence type="predicted"/>
<dbReference type="SUPFAM" id="SSF103515">
    <property type="entry name" value="Autotransporter"/>
    <property type="match status" value="1"/>
</dbReference>
<reference evidence="3 4" key="2">
    <citation type="journal article" date="2010" name="Stand. Genomic Sci.">
        <title>Complete genome sequence of Sebaldella termitidis type strain (NCTC 11300).</title>
        <authorList>
            <person name="Harmon-Smith M."/>
            <person name="Celia L."/>
            <person name="Chertkov O."/>
            <person name="Lapidus A."/>
            <person name="Copeland A."/>
            <person name="Glavina Del Rio T."/>
            <person name="Nolan M."/>
            <person name="Lucas S."/>
            <person name="Tice H."/>
            <person name="Cheng J.F."/>
            <person name="Han C."/>
            <person name="Detter J.C."/>
            <person name="Bruce D."/>
            <person name="Goodwin L."/>
            <person name="Pitluck S."/>
            <person name="Pati A."/>
            <person name="Liolios K."/>
            <person name="Ivanova N."/>
            <person name="Mavromatis K."/>
            <person name="Mikhailova N."/>
            <person name="Chen A."/>
            <person name="Palaniappan K."/>
            <person name="Land M."/>
            <person name="Hauser L."/>
            <person name="Chang Y.J."/>
            <person name="Jeffries C.D."/>
            <person name="Brettin T."/>
            <person name="Goker M."/>
            <person name="Beck B."/>
            <person name="Bristow J."/>
            <person name="Eisen J.A."/>
            <person name="Markowitz V."/>
            <person name="Hugenholtz P."/>
            <person name="Kyrpides N.C."/>
            <person name="Klenk H.P."/>
            <person name="Chen F."/>
        </authorList>
    </citation>
    <scope>NUCLEOTIDE SEQUENCE [LARGE SCALE GENOMIC DNA]</scope>
    <source>
        <strain evidence="4">ATCC 33386 / NCTC 11300</strain>
    </source>
</reference>
<dbReference type="InterPro" id="IPR036709">
    <property type="entry name" value="Autotransporte_beta_dom_sf"/>
</dbReference>
<evidence type="ECO:0000256" key="1">
    <source>
        <dbReference type="SAM" id="SignalP"/>
    </source>
</evidence>
<dbReference type="HOGENOM" id="CLU_229799_0_0_0"/>
<dbReference type="InterPro" id="IPR058034">
    <property type="entry name" value="BigA_beta"/>
</dbReference>
<gene>
    <name evidence="3" type="ordered locus">Sterm_2332</name>
</gene>
<dbReference type="STRING" id="526218.Sterm_2332"/>
<organism evidence="3 4">
    <name type="scientific">Sebaldella termitidis (strain ATCC 33386 / NCTC 11300)</name>
    <dbReference type="NCBI Taxonomy" id="526218"/>
    <lineage>
        <taxon>Bacteria</taxon>
        <taxon>Fusobacteriati</taxon>
        <taxon>Fusobacteriota</taxon>
        <taxon>Fusobacteriia</taxon>
        <taxon>Fusobacteriales</taxon>
        <taxon>Leptotrichiaceae</taxon>
        <taxon>Sebaldella</taxon>
    </lineage>
</organism>
<dbReference type="InterPro" id="IPR005546">
    <property type="entry name" value="Autotransporte_beta"/>
</dbReference>
<dbReference type="RefSeq" id="WP_012861780.1">
    <property type="nucleotide sequence ID" value="NC_013517.1"/>
</dbReference>
<protein>
    <submittedName>
        <fullName evidence="3">Outer membrane autotransporter barrel domain protein</fullName>
    </submittedName>
</protein>
<evidence type="ECO:0000313" key="4">
    <source>
        <dbReference type="Proteomes" id="UP000000845"/>
    </source>
</evidence>
<name>D1AL43_SEBTE</name>
<dbReference type="EMBL" id="CP001739">
    <property type="protein sequence ID" value="ACZ09186.1"/>
    <property type="molecule type" value="Genomic_DNA"/>
</dbReference>
<sequence length="2435" mass="257961">MKRNKKLLTVLALNSLAVAAGSAQSGVNQVKYDQLYNKMIKNAETGKSNKSNYELLENILNKKNKELKDLYLQGDYVVKPEYLEWQVFFSGFYSEKERGDNTLDNAKYYAFPETAGSLNTISGEIYNSILQSGVSNDMLQSILKGNKADYEKLSTNQKELVDKLFQGMTYSTLGKFKPYRNDNDVKVVDLGISINMKGVDRGITDLLITDVAVSDLESGTLEFTMPDALDIPNLNITSFNPTIPNITTINFNSIPVLSLNGTGGGNGGITGFFPYGDDNGSNSIISQMDITSGTINVRTNINPVLTWSTTNPGFYDYTLDNVIGTPSAGLEYNQRGTYDPVLGTWTYEEALLPTGIYTNSINNNPQGGQVQGLFKVIDNPITRFGTAGGNVNDLKVTLEGDVVNADYLVQILHYDEHYSGMQDPVTGEWKNYALDELEERNWITAAEKTELGNKFLDTTLGHTTDNRWFQYVENNSSWNLKGSNVVAVNLQAHSGYQDANSIFMNRGEIIGLNEASSTNNLVGKHVAFMFTEGGSQRKQEGFDNTGLIEMRAPESVLFLMTNNAYSYSYNESNDSYGNNNISDNPGKHILMNNGDMKLYGNNNIGVYTHNAPMMSKNEYAYYYSNGTWNESKSIYNGLQRTEIRLYNPITLLGDQSIGVDIERELNFANSKIKVDIGTEDPRQTAASSAGVNGLENSGNIAGGSSAYTDSAAGIYVNMGNNVMYYSKYVYDQNNPANNVNISGYMAENPQFTLSDYLLNVGEYSRGGVGLRVEDYGDVILGSSSDTTTNHEINLLAGSEGNAGIYLRGSNSSTVTYEPDPVWNPGYTETVDLLGFLGARVTTDGLIMNIDGNKQVGVQIEDYGYFYHKNGNIKVNGTNNTGIAVKTGGTGELSDTGTINVSAGNLGVYNDSTFTMNGGTINVDGLASVGVYSEAGNAGAALNSGTIKSENGGIGLYAGTGSVMNLNQGVNLTAGNKGLLFYNYDGSALTGKYNVTGTVGATVENGGNAFYIKSGTTLTNYLNNSFIGTGNLDLMLKSGSKLYILDGEGGTFNLTALDSVTNAGGAIGNNVTINAASASDYIPVSMNKGTLVLDRNINMDNSSELYKRSEFSSASVSLESGKIITGTQNNQTGIAQRNYAGSSGVDTVKITNIGTVDLSGSGAIGLATDYGHIINNNKVRTTGDKSVGVYSANGTVTENNGDIITGGTSSAGIYGVNYLDGVTDSSVLGYGNNKIDITNNGKIVSEGTGKVYGIYAANNAVPTADSKINLGNGTIDISSSKGGTGVYAVNTTVTGGGTLTVGSDSLGMYAKDSNVNLSGMTLNIKGNNSLGFYLDGTTTFNGNGNINIDGQNIALFNVTSNGIFNNNFTVSSTAGSTYTVGKISNTTFIYDGTSSLSENGSLIMGNNSAVLLDSNSNVSATGNNVVAVSLDGQYIGTLPAGFIPDTDGENRGNITLGDNSAGLYGKNGTRLLNSGNITVGNSSLGMKTNGTGSSLTNSGAVTAGANSVGIYGKETDKVTNTMSGVINGSSPETVGMYLNTSNAGTVTNAGLIDLSGDKARGIHAEGTGIKSINNIGTIRIGDSLNSSNPGIGIYSKTAGDVITNTGTIAVGINSIGVYSLGGTVNQDSVITTGGIGVYADSAAVNLNTGSNLITGDNGAVGVYAINGSNVVNSGTAAVGNGSYGYALKSGSNLTNNSQAAVADNGTFVYGDGAGTISSSGDVILTGSDSFGFYTVNGGAIANSGNITGDTGVSNIAIYNKDGSIYNTGNITVGDSVILDTMNTENNRYAVGIYGKNSQIYNSGDIKVGYYGVGIFGSESNVENHGNIISDAEGAIGLFIENGTLDNYGNVTLSGNSSMGIYANKGATVTNYGIVTVNGDSSQGVYLNLASTLDNQGTININGNNSQGVLLKGEGKLVNSGTINLASGLVNSETVSYGTASSYPVPSIINAGVINVSENFETNGLDISIKADPDSMRTAEIMEDMGAAFVSDAVKFYAPSFSTTDPINIMSGFAAGTHAETYKLKDVFNPTTEEGGPNSGLVKVKSKSLTWSATPVINSRGNVDIWMQKIPYDEFTSGLWFEDFGLALDTKYAGSAGNAGLIFDKIDTIETEYDFRRTMSNLAGDIYANMNQREETIADVFESSLNLLQNSKNNTKENVKINVLAGKGSVKEDTEGVVGYDYETVGALALREVERTYKHTFGYSAGYSHTNFEFKDGNNSEEDVDTVQLGLHSKYKSNDWILRNDLTGRMNLHNVDRNLDWTNAGSSNMSGNYETYSITSDNKLGKEISLGKRASVTPYGGLKAMYTTRPTFSENGLEALEVEGNDAWSVKPRVGVELKGEMPLGSSESWKLKGAVDVAYEYELGDLNEREYAKLVNVETDYHKLAKPEKDKGQIRTGASLGVEVEDRYGIFVTGDYRAGNDKQDDYRVGVTLKAVF</sequence>
<feature type="domain" description="Autotransporter" evidence="2">
    <location>
        <begin position="2150"/>
        <end position="2435"/>
    </location>
</feature>
<dbReference type="Pfam" id="PF25783">
    <property type="entry name" value="BigA_beta"/>
    <property type="match status" value="1"/>
</dbReference>
<dbReference type="Gene3D" id="2.40.128.130">
    <property type="entry name" value="Autotransporter beta-domain"/>
    <property type="match status" value="1"/>
</dbReference>
<keyword evidence="1" id="KW-0732">Signal</keyword>
<reference evidence="4" key="1">
    <citation type="submission" date="2009-09" db="EMBL/GenBank/DDBJ databases">
        <title>The complete chromosome of Sebaldella termitidis ATCC 33386.</title>
        <authorList>
            <consortium name="US DOE Joint Genome Institute (JGI-PGF)"/>
            <person name="Lucas S."/>
            <person name="Copeland A."/>
            <person name="Lapidus A."/>
            <person name="Glavina del Rio T."/>
            <person name="Dalin E."/>
            <person name="Tice H."/>
            <person name="Bruce D."/>
            <person name="Goodwin L."/>
            <person name="Pitluck S."/>
            <person name="Kyrpides N."/>
            <person name="Mavromatis K."/>
            <person name="Ivanova N."/>
            <person name="Mikhailova N."/>
            <person name="Sims D."/>
            <person name="Meincke L."/>
            <person name="Brettin T."/>
            <person name="Detter J.C."/>
            <person name="Han C."/>
            <person name="Larimer F."/>
            <person name="Land M."/>
            <person name="Hauser L."/>
            <person name="Markowitz V."/>
            <person name="Cheng J.F."/>
            <person name="Hugenholtz P."/>
            <person name="Woyke T."/>
            <person name="Wu D."/>
            <person name="Eisen J.A."/>
        </authorList>
    </citation>
    <scope>NUCLEOTIDE SEQUENCE [LARGE SCALE GENOMIC DNA]</scope>
    <source>
        <strain evidence="4">ATCC 33386 / NCTC 11300</strain>
    </source>
</reference>
<dbReference type="Proteomes" id="UP000000845">
    <property type="component" value="Chromosome"/>
</dbReference>
<dbReference type="PROSITE" id="PS51208">
    <property type="entry name" value="AUTOTRANSPORTER"/>
    <property type="match status" value="1"/>
</dbReference>
<dbReference type="eggNOG" id="COG4625">
    <property type="taxonomic scope" value="Bacteria"/>
</dbReference>
<dbReference type="eggNOG" id="COG3210">
    <property type="taxonomic scope" value="Bacteria"/>
</dbReference>
<feature type="signal peptide" evidence="1">
    <location>
        <begin position="1"/>
        <end position="19"/>
    </location>
</feature>
<dbReference type="Pfam" id="PF03797">
    <property type="entry name" value="Autotransporter"/>
    <property type="match status" value="1"/>
</dbReference>